<dbReference type="EMBL" id="BAAAPY010000004">
    <property type="protein sequence ID" value="GAA2077265.1"/>
    <property type="molecule type" value="Genomic_DNA"/>
</dbReference>
<name>A0ABP5HKM0_9ACTN</name>
<evidence type="ECO:0000259" key="2">
    <source>
        <dbReference type="Pfam" id="PF13794"/>
    </source>
</evidence>
<dbReference type="CDD" id="cd00657">
    <property type="entry name" value="Ferritin_like"/>
    <property type="match status" value="1"/>
</dbReference>
<dbReference type="InterPro" id="IPR012347">
    <property type="entry name" value="Ferritin-like"/>
</dbReference>
<dbReference type="Gene3D" id="1.20.1260.10">
    <property type="match status" value="1"/>
</dbReference>
<keyword evidence="4" id="KW-1185">Reference proteome</keyword>
<dbReference type="InterPro" id="IPR059125">
    <property type="entry name" value="Ferritin_actino"/>
</dbReference>
<feature type="compositionally biased region" description="Basic and acidic residues" evidence="1">
    <location>
        <begin position="9"/>
        <end position="19"/>
    </location>
</feature>
<sequence length="251" mass="27286">MASKRSRAREKSEQERPDDSPGGDRPGSSAFDDEGYRRGVVELLGLLAYGEISACERLVADAQMAPDLRSQVAVATMAASEFRHFEQLRGRLEELGEDPFEAMAPFEATFTAFHAKTRPSDFLEGLVKAYVGDGLASDFYREVAAYLDGETREIVVETMSGTGSSEFVVDHVRAAIEADRRVAGRLALWGRRLMGEALSQAQRVVAERDALSAVLVGGDDTPGLDLAAIGRMLTRITEAHTQRMESLGLSA</sequence>
<dbReference type="RefSeq" id="WP_344326755.1">
    <property type="nucleotide sequence ID" value="NZ_BAAAPY010000004.1"/>
</dbReference>
<accession>A0ABP5HKM0</accession>
<dbReference type="Proteomes" id="UP001501480">
    <property type="component" value="Unassembled WGS sequence"/>
</dbReference>
<dbReference type="InterPro" id="IPR009078">
    <property type="entry name" value="Ferritin-like_SF"/>
</dbReference>
<feature type="region of interest" description="Disordered" evidence="1">
    <location>
        <begin position="1"/>
        <end position="33"/>
    </location>
</feature>
<gene>
    <name evidence="3" type="ORF">GCM10009821_16070</name>
</gene>
<protein>
    <submittedName>
        <fullName evidence="3">Ferritin-like domain-containing protein</fullName>
    </submittedName>
</protein>
<feature type="domain" description="Ferritin-like" evidence="2">
    <location>
        <begin position="36"/>
        <end position="218"/>
    </location>
</feature>
<evidence type="ECO:0000313" key="4">
    <source>
        <dbReference type="Proteomes" id="UP001501480"/>
    </source>
</evidence>
<organism evidence="3 4">
    <name type="scientific">Aeromicrobium halocynthiae</name>
    <dbReference type="NCBI Taxonomy" id="560557"/>
    <lineage>
        <taxon>Bacteria</taxon>
        <taxon>Bacillati</taxon>
        <taxon>Actinomycetota</taxon>
        <taxon>Actinomycetes</taxon>
        <taxon>Propionibacteriales</taxon>
        <taxon>Nocardioidaceae</taxon>
        <taxon>Aeromicrobium</taxon>
    </lineage>
</organism>
<evidence type="ECO:0000256" key="1">
    <source>
        <dbReference type="SAM" id="MobiDB-lite"/>
    </source>
</evidence>
<comment type="caution">
    <text evidence="3">The sequence shown here is derived from an EMBL/GenBank/DDBJ whole genome shotgun (WGS) entry which is preliminary data.</text>
</comment>
<reference evidence="4" key="1">
    <citation type="journal article" date="2019" name="Int. J. Syst. Evol. Microbiol.">
        <title>The Global Catalogue of Microorganisms (GCM) 10K type strain sequencing project: providing services to taxonomists for standard genome sequencing and annotation.</title>
        <authorList>
            <consortium name="The Broad Institute Genomics Platform"/>
            <consortium name="The Broad Institute Genome Sequencing Center for Infectious Disease"/>
            <person name="Wu L."/>
            <person name="Ma J."/>
        </authorList>
    </citation>
    <scope>NUCLEOTIDE SEQUENCE [LARGE SCALE GENOMIC DNA]</scope>
    <source>
        <strain evidence="4">JCM 15749</strain>
    </source>
</reference>
<evidence type="ECO:0000313" key="3">
    <source>
        <dbReference type="EMBL" id="GAA2077265.1"/>
    </source>
</evidence>
<proteinExistence type="predicted"/>
<dbReference type="Pfam" id="PF13794">
    <property type="entry name" value="MiaE_2"/>
    <property type="match status" value="1"/>
</dbReference>
<dbReference type="SUPFAM" id="SSF47240">
    <property type="entry name" value="Ferritin-like"/>
    <property type="match status" value="1"/>
</dbReference>